<dbReference type="PROSITE" id="PS51257">
    <property type="entry name" value="PROKAR_LIPOPROTEIN"/>
    <property type="match status" value="1"/>
</dbReference>
<accession>A0A9X1UVA4</accession>
<dbReference type="AlphaFoldDB" id="A0A9X1UVA4"/>
<evidence type="ECO:0000313" key="3">
    <source>
        <dbReference type="Proteomes" id="UP001139344"/>
    </source>
</evidence>
<proteinExistence type="predicted"/>
<dbReference type="Proteomes" id="UP001139344">
    <property type="component" value="Unassembled WGS sequence"/>
</dbReference>
<evidence type="ECO:0000313" key="2">
    <source>
        <dbReference type="EMBL" id="MCG9970955.1"/>
    </source>
</evidence>
<evidence type="ECO:0000256" key="1">
    <source>
        <dbReference type="SAM" id="SignalP"/>
    </source>
</evidence>
<sequence length="147" mass="17204">MKSRTLLILFSILLSFSCSRENEGLLTEDFSVNQYPQTWKLFRMTGNMENHETNGEDMVWQEEYIFRSNGTVTKLREQDGETSDITGNYSLFNENERQGILIEYIEDSSLIGSCTGPEETLYFDEEDRVLYSNWWACDGPGLFYKRK</sequence>
<dbReference type="EMBL" id="JAJSON010000013">
    <property type="protein sequence ID" value="MCG9970955.1"/>
    <property type="molecule type" value="Genomic_DNA"/>
</dbReference>
<reference evidence="2" key="1">
    <citation type="submission" date="2021-12" db="EMBL/GenBank/DDBJ databases">
        <title>Description of Gramella crocea sp. nov., a new bacterium isolated from activated sludge.</title>
        <authorList>
            <person name="Zhang X."/>
        </authorList>
    </citation>
    <scope>NUCLEOTIDE SEQUENCE</scope>
    <source>
        <strain evidence="2">YB25</strain>
    </source>
</reference>
<feature type="signal peptide" evidence="1">
    <location>
        <begin position="1"/>
        <end position="20"/>
    </location>
</feature>
<name>A0A9X1UVA4_9FLAO</name>
<organism evidence="2 3">
    <name type="scientific">Christiangramia crocea</name>
    <dbReference type="NCBI Taxonomy" id="2904124"/>
    <lineage>
        <taxon>Bacteria</taxon>
        <taxon>Pseudomonadati</taxon>
        <taxon>Bacteroidota</taxon>
        <taxon>Flavobacteriia</taxon>
        <taxon>Flavobacteriales</taxon>
        <taxon>Flavobacteriaceae</taxon>
        <taxon>Christiangramia</taxon>
    </lineage>
</organism>
<feature type="chain" id="PRO_5040942963" description="Lipocalin-like domain-containing protein" evidence="1">
    <location>
        <begin position="21"/>
        <end position="147"/>
    </location>
</feature>
<dbReference type="RefSeq" id="WP_240096773.1">
    <property type="nucleotide sequence ID" value="NZ_JAJSON010000013.1"/>
</dbReference>
<protein>
    <recommendedName>
        <fullName evidence="4">Lipocalin-like domain-containing protein</fullName>
    </recommendedName>
</protein>
<keyword evidence="1" id="KW-0732">Signal</keyword>
<comment type="caution">
    <text evidence="2">The sequence shown here is derived from an EMBL/GenBank/DDBJ whole genome shotgun (WGS) entry which is preliminary data.</text>
</comment>
<evidence type="ECO:0008006" key="4">
    <source>
        <dbReference type="Google" id="ProtNLM"/>
    </source>
</evidence>
<keyword evidence="3" id="KW-1185">Reference proteome</keyword>
<gene>
    <name evidence="2" type="ORF">LU635_04830</name>
</gene>